<evidence type="ECO:0000256" key="15">
    <source>
        <dbReference type="SAM" id="SignalP"/>
    </source>
</evidence>
<dbReference type="InParanoid" id="G3UAF5"/>
<dbReference type="InterPro" id="IPR013783">
    <property type="entry name" value="Ig-like_fold"/>
</dbReference>
<feature type="domain" description="IL-3 receptor alpha chain N-terminal" evidence="17">
    <location>
        <begin position="38"/>
        <end position="110"/>
    </location>
</feature>
<dbReference type="AlphaFoldDB" id="G3UAF5"/>
<keyword evidence="19" id="KW-1185">Reference proteome</keyword>
<evidence type="ECO:0000256" key="14">
    <source>
        <dbReference type="ARBA" id="ARBA00074205"/>
    </source>
</evidence>
<feature type="signal peptide" evidence="15">
    <location>
        <begin position="1"/>
        <end position="26"/>
    </location>
</feature>
<dbReference type="Gene3D" id="2.60.40.10">
    <property type="entry name" value="Immunoglobulins"/>
    <property type="match status" value="2"/>
</dbReference>
<evidence type="ECO:0000256" key="3">
    <source>
        <dbReference type="ARBA" id="ARBA00022475"/>
    </source>
</evidence>
<accession>G3UAF5</accession>
<dbReference type="InterPro" id="IPR036116">
    <property type="entry name" value="FN3_sf"/>
</dbReference>
<dbReference type="HOGENOM" id="CLU_039627_2_0_1"/>
<organism evidence="18 19">
    <name type="scientific">Loxodonta africana</name>
    <name type="common">African elephant</name>
    <dbReference type="NCBI Taxonomy" id="9785"/>
    <lineage>
        <taxon>Eukaryota</taxon>
        <taxon>Metazoa</taxon>
        <taxon>Chordata</taxon>
        <taxon>Craniata</taxon>
        <taxon>Vertebrata</taxon>
        <taxon>Euteleostomi</taxon>
        <taxon>Mammalia</taxon>
        <taxon>Eutheria</taxon>
        <taxon>Afrotheria</taxon>
        <taxon>Proboscidea</taxon>
        <taxon>Elephantidae</taxon>
        <taxon>Loxodonta</taxon>
    </lineage>
</organism>
<evidence type="ECO:0000256" key="9">
    <source>
        <dbReference type="ARBA" id="ARBA00023157"/>
    </source>
</evidence>
<evidence type="ECO:0000259" key="16">
    <source>
        <dbReference type="Pfam" id="PF09240"/>
    </source>
</evidence>
<dbReference type="Ensembl" id="ENSLAFT00000035390.1">
    <property type="protein sequence ID" value="ENSLAFP00000024813.1"/>
    <property type="gene ID" value="ENSLAFG00000027300.1"/>
</dbReference>
<keyword evidence="6" id="KW-0832">Ubl conjugation</keyword>
<dbReference type="FunFam" id="2.60.40.10:FF:002832">
    <property type="entry name" value="Interleukin-3 receptor subunit alpha"/>
    <property type="match status" value="1"/>
</dbReference>
<evidence type="ECO:0000256" key="13">
    <source>
        <dbReference type="ARBA" id="ARBA00065508"/>
    </source>
</evidence>
<dbReference type="GO" id="GO:0009897">
    <property type="term" value="C:external side of plasma membrane"/>
    <property type="evidence" value="ECO:0007669"/>
    <property type="project" value="TreeGrafter"/>
</dbReference>
<keyword evidence="11" id="KW-0325">Glycoprotein</keyword>
<dbReference type="Pfam" id="PF18611">
    <property type="entry name" value="IL3Ra_N"/>
    <property type="match status" value="1"/>
</dbReference>
<evidence type="ECO:0000313" key="18">
    <source>
        <dbReference type="Ensembl" id="ENSLAFP00000024813.1"/>
    </source>
</evidence>
<evidence type="ECO:0000259" key="17">
    <source>
        <dbReference type="Pfam" id="PF18611"/>
    </source>
</evidence>
<evidence type="ECO:0000256" key="5">
    <source>
        <dbReference type="ARBA" id="ARBA00022729"/>
    </source>
</evidence>
<name>G3UAF5_LOXAF</name>
<keyword evidence="8" id="KW-0472">Membrane</keyword>
<keyword evidence="10" id="KW-0675">Receptor</keyword>
<proteinExistence type="inferred from homology"/>
<evidence type="ECO:0000256" key="1">
    <source>
        <dbReference type="ARBA" id="ARBA00004251"/>
    </source>
</evidence>
<keyword evidence="4" id="KW-0812">Transmembrane</keyword>
<dbReference type="PANTHER" id="PTHR23037:SF46">
    <property type="entry name" value="INTERLEUKIN 5 RECEPTOR SUBUNIT ALPHA"/>
    <property type="match status" value="1"/>
</dbReference>
<dbReference type="eggNOG" id="ENOG502RZVR">
    <property type="taxonomic scope" value="Eukaryota"/>
</dbReference>
<reference evidence="18" key="3">
    <citation type="submission" date="2025-09" db="UniProtKB">
        <authorList>
            <consortium name="Ensembl"/>
        </authorList>
    </citation>
    <scope>IDENTIFICATION</scope>
    <source>
        <strain evidence="18">Isolate ISIS603380</strain>
    </source>
</reference>
<evidence type="ECO:0000256" key="4">
    <source>
        <dbReference type="ARBA" id="ARBA00022692"/>
    </source>
</evidence>
<reference evidence="18 19" key="1">
    <citation type="submission" date="2009-06" db="EMBL/GenBank/DDBJ databases">
        <title>The Genome Sequence of Loxodonta africana (African elephant).</title>
        <authorList>
            <person name="Di Palma F."/>
            <person name="Heiman D."/>
            <person name="Young S."/>
            <person name="Johnson J."/>
            <person name="Lander E.S."/>
            <person name="Lindblad-Toh K."/>
        </authorList>
    </citation>
    <scope>NUCLEOTIDE SEQUENCE [LARGE SCALE GENOMIC DNA]</scope>
    <source>
        <strain evidence="18 19">Isolate ISIS603380</strain>
    </source>
</reference>
<feature type="chain" id="PRO_5003456350" description="Interleukin-3 receptor subunit alpha" evidence="15">
    <location>
        <begin position="27"/>
        <end position="388"/>
    </location>
</feature>
<dbReference type="GeneTree" id="ENSGT00940000163802"/>
<dbReference type="Proteomes" id="UP000007646">
    <property type="component" value="Unassembled WGS sequence"/>
</dbReference>
<comment type="similarity">
    <text evidence="2">Belongs to the type I cytokine receptor family. Type 5 subfamily.</text>
</comment>
<comment type="subunit">
    <text evidence="13">Interacts with IL3. Heterodimer of an alpha and a beta subunit. The beta subunit is common to the IL3, IL5 and GM-CSF receptors.</text>
</comment>
<dbReference type="Gene3D" id="2.60.40.3850">
    <property type="match status" value="1"/>
</dbReference>
<evidence type="ECO:0000256" key="11">
    <source>
        <dbReference type="ARBA" id="ARBA00023180"/>
    </source>
</evidence>
<evidence type="ECO:0000256" key="10">
    <source>
        <dbReference type="ARBA" id="ARBA00023170"/>
    </source>
</evidence>
<dbReference type="SUPFAM" id="SSF49265">
    <property type="entry name" value="Fibronectin type III"/>
    <property type="match status" value="2"/>
</dbReference>
<comment type="subcellular location">
    <subcellularLocation>
        <location evidence="1">Cell membrane</location>
        <topology evidence="1">Single-pass type I membrane protein</topology>
    </subcellularLocation>
</comment>
<evidence type="ECO:0000256" key="6">
    <source>
        <dbReference type="ARBA" id="ARBA00022843"/>
    </source>
</evidence>
<dbReference type="FunCoup" id="G3UAF5">
    <property type="interactions" value="16"/>
</dbReference>
<keyword evidence="3" id="KW-1003">Cell membrane</keyword>
<dbReference type="PANTHER" id="PTHR23037">
    <property type="entry name" value="CYTOKINE RECEPTOR"/>
    <property type="match status" value="1"/>
</dbReference>
<dbReference type="Pfam" id="PF09240">
    <property type="entry name" value="IL6Ra-bind"/>
    <property type="match status" value="1"/>
</dbReference>
<evidence type="ECO:0000256" key="2">
    <source>
        <dbReference type="ARBA" id="ARBA00008159"/>
    </source>
</evidence>
<comment type="function">
    <text evidence="12">Cell surface receptor for IL3 expressed on hematopoietic progenitor cells, monocytes and B-lymphocytes that controls the production and differentiation of hematopoietic progenitor cells into lineage-restricted cells. Ligand stimulation rapidly induces hetrodimerization with IL3RB, phosphorylation and enzyme activity of effector proteins such as JAK2 and PI3K that play a role in signaling cell proliferation and differentiation. Activation of JAK2 leads to STAT5-mediated transcriptional program.</text>
</comment>
<keyword evidence="5 15" id="KW-0732">Signal</keyword>
<dbReference type="InterPro" id="IPR015321">
    <property type="entry name" value="TypeI_recpt_CBD"/>
</dbReference>
<evidence type="ECO:0000256" key="8">
    <source>
        <dbReference type="ARBA" id="ARBA00023136"/>
    </source>
</evidence>
<sequence length="388" mass="43957">SPPLPEGLASTMSFVWLAVFLTPVGSLLERDPDPGAPISNIRVDPRRGRVVWDLNGSVAEVTCSTGSVYLSKADNTTTYCQFYAFLLCKTTNYTITVTSGPPFSTVIQYPKPDGKPGAAAENLTCWIHDVDFLECSWAVGKAAPWDVQYHLYLIETPNYEEWHVALHYGYAGNTYRLSFRHISKLKNHHHHFVVNGTSEGFIIPCTEIFATLSEIEILAPPSLSGRCNKSYSLMEWNMSSHFIWDFIYELQIQKSLQPIVTDKNSHELVNPGTYVARIRARNNFGNTWSGWSPPRSFDCNREGDCNRPEPVQMWASWLRTGWGTQLGLERVNSSPPRFSVIQKIFPPIPQMKDPVKDFFQNDRLAVWDVVQESWEECPVEEVQAVGET</sequence>
<evidence type="ECO:0000313" key="19">
    <source>
        <dbReference type="Proteomes" id="UP000007646"/>
    </source>
</evidence>
<evidence type="ECO:0000256" key="7">
    <source>
        <dbReference type="ARBA" id="ARBA00022989"/>
    </source>
</evidence>
<keyword evidence="7" id="KW-1133">Transmembrane helix</keyword>
<dbReference type="OMA" id="FLTCSWE"/>
<evidence type="ECO:0000256" key="12">
    <source>
        <dbReference type="ARBA" id="ARBA00056770"/>
    </source>
</evidence>
<dbReference type="STRING" id="9785.ENSLAFP00000024813"/>
<dbReference type="GO" id="GO:0004912">
    <property type="term" value="F:interleukin-3 receptor activity"/>
    <property type="evidence" value="ECO:0007669"/>
    <property type="project" value="UniProtKB-ARBA"/>
</dbReference>
<keyword evidence="9" id="KW-1015">Disulfide bond</keyword>
<reference evidence="18" key="2">
    <citation type="submission" date="2025-08" db="UniProtKB">
        <authorList>
            <consortium name="Ensembl"/>
        </authorList>
    </citation>
    <scope>IDENTIFICATION</scope>
    <source>
        <strain evidence="18">Isolate ISIS603380</strain>
    </source>
</reference>
<protein>
    <recommendedName>
        <fullName evidence="14">Interleukin-3 receptor subunit alpha</fullName>
    </recommendedName>
</protein>
<dbReference type="InterPro" id="IPR040907">
    <property type="entry name" value="IL3Ra_N"/>
</dbReference>
<feature type="domain" description="Type I cytokine receptor cytokine-binding" evidence="16">
    <location>
        <begin position="122"/>
        <end position="213"/>
    </location>
</feature>